<dbReference type="EMBL" id="JTEO01000006">
    <property type="protein sequence ID" value="MCQ6963539.1"/>
    <property type="molecule type" value="Genomic_DNA"/>
</dbReference>
<protein>
    <submittedName>
        <fullName evidence="2">Endoribonuclease L-PSP</fullName>
    </submittedName>
</protein>
<evidence type="ECO:0000313" key="3">
    <source>
        <dbReference type="Proteomes" id="UP001206983"/>
    </source>
</evidence>
<evidence type="ECO:0000313" key="2">
    <source>
        <dbReference type="EMBL" id="MCQ6963539.1"/>
    </source>
</evidence>
<gene>
    <name evidence="2" type="ORF">PV02_10630</name>
</gene>
<dbReference type="Gene3D" id="3.30.1330.40">
    <property type="entry name" value="RutC-like"/>
    <property type="match status" value="1"/>
</dbReference>
<reference evidence="2 3" key="1">
    <citation type="journal article" date="2011" name="Appl. Environ. Microbiol.">
        <title>Methanogenic archaea isolated from Taiwan's Chelungpu fault.</title>
        <authorList>
            <person name="Wu S.Y."/>
            <person name="Lai M.C."/>
        </authorList>
    </citation>
    <scope>NUCLEOTIDE SEQUENCE [LARGE SCALE GENOMIC DNA]</scope>
    <source>
        <strain evidence="2 3">St545Mb</strain>
    </source>
</reference>
<dbReference type="InterPro" id="IPR035959">
    <property type="entry name" value="RutC-like_sf"/>
</dbReference>
<accession>A0AAE3HCE5</accession>
<evidence type="ECO:0000256" key="1">
    <source>
        <dbReference type="ARBA" id="ARBA00010552"/>
    </source>
</evidence>
<dbReference type="PANTHER" id="PTHR11803">
    <property type="entry name" value="2-IMINOBUTANOATE/2-IMINOPROPANOATE DEAMINASE RIDA"/>
    <property type="match status" value="1"/>
</dbReference>
<organism evidence="2 3">
    <name type="scientific">Methanolobus chelungpuianus</name>
    <dbReference type="NCBI Taxonomy" id="502115"/>
    <lineage>
        <taxon>Archaea</taxon>
        <taxon>Methanobacteriati</taxon>
        <taxon>Methanobacteriota</taxon>
        <taxon>Stenosarchaea group</taxon>
        <taxon>Methanomicrobia</taxon>
        <taxon>Methanosarcinales</taxon>
        <taxon>Methanosarcinaceae</taxon>
        <taxon>Methanolobus</taxon>
    </lineage>
</organism>
<keyword evidence="3" id="KW-1185">Reference proteome</keyword>
<dbReference type="GO" id="GO:0019239">
    <property type="term" value="F:deaminase activity"/>
    <property type="evidence" value="ECO:0007669"/>
    <property type="project" value="TreeGrafter"/>
</dbReference>
<sequence>MCMAEINYINPSDMAAPQGYSHAISVTGNRTTLYIGGQNAVDGKGRLVGKDNLKEQTGQVLDNIEKILRDAGANIESIVKFNIYLLQGQNPQEGFLAFQSKWGYLRHSPVITVLFVAGLGNPDWLVEIDAIAVIP</sequence>
<dbReference type="SUPFAM" id="SSF55298">
    <property type="entry name" value="YjgF-like"/>
    <property type="match status" value="1"/>
</dbReference>
<dbReference type="PANTHER" id="PTHR11803:SF58">
    <property type="entry name" value="PROTEIN HMF1-RELATED"/>
    <property type="match status" value="1"/>
</dbReference>
<dbReference type="AlphaFoldDB" id="A0AAE3HCE5"/>
<dbReference type="GO" id="GO:0005829">
    <property type="term" value="C:cytosol"/>
    <property type="evidence" value="ECO:0007669"/>
    <property type="project" value="TreeGrafter"/>
</dbReference>
<comment type="caution">
    <text evidence="2">The sequence shown here is derived from an EMBL/GenBank/DDBJ whole genome shotgun (WGS) entry which is preliminary data.</text>
</comment>
<dbReference type="InterPro" id="IPR006175">
    <property type="entry name" value="YjgF/YER057c/UK114"/>
</dbReference>
<dbReference type="Pfam" id="PF01042">
    <property type="entry name" value="Ribonuc_L-PSP"/>
    <property type="match status" value="1"/>
</dbReference>
<proteinExistence type="inferred from homology"/>
<comment type="similarity">
    <text evidence="1">Belongs to the RutC family.</text>
</comment>
<dbReference type="CDD" id="cd00448">
    <property type="entry name" value="YjgF_YER057c_UK114_family"/>
    <property type="match status" value="1"/>
</dbReference>
<name>A0AAE3HCE5_9EURY</name>
<dbReference type="Proteomes" id="UP001206983">
    <property type="component" value="Unassembled WGS sequence"/>
</dbReference>